<feature type="transmembrane region" description="Helical" evidence="6">
    <location>
        <begin position="165"/>
        <end position="189"/>
    </location>
</feature>
<dbReference type="Proteomes" id="UP000198970">
    <property type="component" value="Chromosome I"/>
</dbReference>
<dbReference type="RefSeq" id="WP_054789741.1">
    <property type="nucleotide sequence ID" value="NZ_LT630003.1"/>
</dbReference>
<dbReference type="PANTHER" id="PTHR32196">
    <property type="entry name" value="ABC TRANSPORTER PERMEASE PROTEIN YPHD-RELATED-RELATED"/>
    <property type="match status" value="1"/>
</dbReference>
<evidence type="ECO:0000256" key="5">
    <source>
        <dbReference type="ARBA" id="ARBA00023136"/>
    </source>
</evidence>
<evidence type="ECO:0000256" key="1">
    <source>
        <dbReference type="ARBA" id="ARBA00004651"/>
    </source>
</evidence>
<gene>
    <name evidence="7" type="ORF">SAMN02745906_0457</name>
</gene>
<comment type="subcellular location">
    <subcellularLocation>
        <location evidence="1">Cell membrane</location>
        <topology evidence="1">Multi-pass membrane protein</topology>
    </subcellularLocation>
</comment>
<keyword evidence="8" id="KW-1185">Reference proteome</keyword>
<dbReference type="EMBL" id="LT630003">
    <property type="protein sequence ID" value="SET57522.1"/>
    <property type="molecule type" value="Genomic_DNA"/>
</dbReference>
<evidence type="ECO:0000256" key="6">
    <source>
        <dbReference type="SAM" id="Phobius"/>
    </source>
</evidence>
<sequence>MAEKKKQNLFLSRFQTELLLVGILIVLFLFFGVKSPVFLKVDTLMKLLKQASIYGIIAIGMTFVITSSGIDLSVGSVVGLSGIVVSMCMVNGIPVILSILFAIGASIFVGLFNGVLVHNAKVPPFIATMASMTVVRNVILLMTGAKTISNLPQSFTSFASGSVFGIPNMFLTWLAIIFLGIFITGRTVFGRNIYAYGSNKESARLSGINISTTVYGVYIFSSIVCGIAGILMAARLGNGVPTSGVGYELDAIAASVVGGASLDGGEGSVIGTVLGAMIMATLRQGGTLLGINSFIMEIIIGSLIAIAVVIDKMRKS</sequence>
<feature type="transmembrane region" description="Helical" evidence="6">
    <location>
        <begin position="82"/>
        <end position="112"/>
    </location>
</feature>
<protein>
    <submittedName>
        <fullName evidence="7">Ribose transport system permease protein</fullName>
    </submittedName>
</protein>
<keyword evidence="4 6" id="KW-1133">Transmembrane helix</keyword>
<accession>A0ABY1C2M8</accession>
<name>A0ABY1C2M8_9FIRM</name>
<reference evidence="7 8" key="1">
    <citation type="submission" date="2016-10" db="EMBL/GenBank/DDBJ databases">
        <authorList>
            <person name="Varghese N."/>
            <person name="Submissions S."/>
        </authorList>
    </citation>
    <scope>NUCLEOTIDE SEQUENCE [LARGE SCALE GENOMIC DNA]</scope>
    <source>
        <strain evidence="7 8">ATCC 19403</strain>
    </source>
</reference>
<keyword evidence="5 6" id="KW-0472">Membrane</keyword>
<evidence type="ECO:0000256" key="2">
    <source>
        <dbReference type="ARBA" id="ARBA00022475"/>
    </source>
</evidence>
<feature type="transmembrane region" description="Helical" evidence="6">
    <location>
        <begin position="124"/>
        <end position="145"/>
    </location>
</feature>
<evidence type="ECO:0000313" key="7">
    <source>
        <dbReference type="EMBL" id="SET57522.1"/>
    </source>
</evidence>
<evidence type="ECO:0000256" key="4">
    <source>
        <dbReference type="ARBA" id="ARBA00022989"/>
    </source>
</evidence>
<keyword evidence="2" id="KW-1003">Cell membrane</keyword>
<feature type="transmembrane region" description="Helical" evidence="6">
    <location>
        <begin position="51"/>
        <end position="70"/>
    </location>
</feature>
<feature type="transmembrane region" description="Helical" evidence="6">
    <location>
        <begin position="210"/>
        <end position="234"/>
    </location>
</feature>
<keyword evidence="3 6" id="KW-0812">Transmembrane</keyword>
<feature type="transmembrane region" description="Helical" evidence="6">
    <location>
        <begin position="18"/>
        <end position="39"/>
    </location>
</feature>
<evidence type="ECO:0000256" key="3">
    <source>
        <dbReference type="ARBA" id="ARBA00022692"/>
    </source>
</evidence>
<dbReference type="Pfam" id="PF02653">
    <property type="entry name" value="BPD_transp_2"/>
    <property type="match status" value="1"/>
</dbReference>
<feature type="transmembrane region" description="Helical" evidence="6">
    <location>
        <begin position="289"/>
        <end position="310"/>
    </location>
</feature>
<dbReference type="InterPro" id="IPR001851">
    <property type="entry name" value="ABC_transp_permease"/>
</dbReference>
<proteinExistence type="predicted"/>
<organism evidence="7 8">
    <name type="scientific">Lacrimispora sphenoides JCM 1415</name>
    <dbReference type="NCBI Taxonomy" id="1297793"/>
    <lineage>
        <taxon>Bacteria</taxon>
        <taxon>Bacillati</taxon>
        <taxon>Bacillota</taxon>
        <taxon>Clostridia</taxon>
        <taxon>Lachnospirales</taxon>
        <taxon>Lachnospiraceae</taxon>
        <taxon>Lacrimispora</taxon>
    </lineage>
</organism>
<evidence type="ECO:0000313" key="8">
    <source>
        <dbReference type="Proteomes" id="UP000198970"/>
    </source>
</evidence>
<dbReference type="CDD" id="cd06579">
    <property type="entry name" value="TM_PBP1_transp_AraH_like"/>
    <property type="match status" value="1"/>
</dbReference>